<dbReference type="AlphaFoldDB" id="A0A9X1MS99"/>
<dbReference type="EMBL" id="JAJKFT010000010">
    <property type="protein sequence ID" value="MCC9631430.1"/>
    <property type="molecule type" value="Genomic_DNA"/>
</dbReference>
<gene>
    <name evidence="2" type="ORF">LOC68_23800</name>
</gene>
<keyword evidence="1" id="KW-0472">Membrane</keyword>
<keyword evidence="3" id="KW-1185">Reference proteome</keyword>
<feature type="transmembrane region" description="Helical" evidence="1">
    <location>
        <begin position="117"/>
        <end position="140"/>
    </location>
</feature>
<proteinExistence type="predicted"/>
<feature type="transmembrane region" description="Helical" evidence="1">
    <location>
        <begin position="22"/>
        <end position="43"/>
    </location>
</feature>
<sequence>MIAVNTEPSDNGPKSTGLLSQLWPSALALTIAVALPTPLLAWYANTQHGEIGIQAVLLAAMICWGSSLAALTLIVTYRRTPFGLHAAMAGIGLRTGIPLAIGAFLKQAEGPLAEGGVFGMIMVYYLLTLLVETMLAARLLQPAANVSKAS</sequence>
<evidence type="ECO:0000256" key="1">
    <source>
        <dbReference type="SAM" id="Phobius"/>
    </source>
</evidence>
<accession>A0A9X1MS99</accession>
<evidence type="ECO:0000313" key="2">
    <source>
        <dbReference type="EMBL" id="MCC9631430.1"/>
    </source>
</evidence>
<protein>
    <submittedName>
        <fullName evidence="2">Uncharacterized protein</fullName>
    </submittedName>
</protein>
<dbReference type="RefSeq" id="WP_230223390.1">
    <property type="nucleotide sequence ID" value="NZ_JAJKFT010000010.1"/>
</dbReference>
<keyword evidence="1" id="KW-1133">Transmembrane helix</keyword>
<evidence type="ECO:0000313" key="3">
    <source>
        <dbReference type="Proteomes" id="UP001139103"/>
    </source>
</evidence>
<comment type="caution">
    <text evidence="2">The sequence shown here is derived from an EMBL/GenBank/DDBJ whole genome shotgun (WGS) entry which is preliminary data.</text>
</comment>
<dbReference type="Proteomes" id="UP001139103">
    <property type="component" value="Unassembled WGS sequence"/>
</dbReference>
<name>A0A9X1MS99_9BACT</name>
<reference evidence="2" key="1">
    <citation type="submission" date="2021-11" db="EMBL/GenBank/DDBJ databases">
        <title>Genome sequence.</title>
        <authorList>
            <person name="Sun Q."/>
        </authorList>
    </citation>
    <scope>NUCLEOTIDE SEQUENCE</scope>
    <source>
        <strain evidence="2">JC732</strain>
    </source>
</reference>
<keyword evidence="1" id="KW-0812">Transmembrane</keyword>
<organism evidence="2 3">
    <name type="scientific">Blastopirellula sediminis</name>
    <dbReference type="NCBI Taxonomy" id="2894196"/>
    <lineage>
        <taxon>Bacteria</taxon>
        <taxon>Pseudomonadati</taxon>
        <taxon>Planctomycetota</taxon>
        <taxon>Planctomycetia</taxon>
        <taxon>Pirellulales</taxon>
        <taxon>Pirellulaceae</taxon>
        <taxon>Blastopirellula</taxon>
    </lineage>
</organism>
<feature type="transmembrane region" description="Helical" evidence="1">
    <location>
        <begin position="55"/>
        <end position="76"/>
    </location>
</feature>
<feature type="transmembrane region" description="Helical" evidence="1">
    <location>
        <begin position="82"/>
        <end position="105"/>
    </location>
</feature>